<dbReference type="Proteomes" id="UP000547510">
    <property type="component" value="Unassembled WGS sequence"/>
</dbReference>
<dbReference type="InterPro" id="IPR009097">
    <property type="entry name" value="Cyclic_Pdiesterase"/>
</dbReference>
<evidence type="ECO:0008006" key="3">
    <source>
        <dbReference type="Google" id="ProtNLM"/>
    </source>
</evidence>
<proteinExistence type="predicted"/>
<dbReference type="RefSeq" id="WP_184695279.1">
    <property type="nucleotide sequence ID" value="NZ_JACHJN010000009.1"/>
</dbReference>
<organism evidence="1 2">
    <name type="scientific">Saccharothrix tamanrassetensis</name>
    <dbReference type="NCBI Taxonomy" id="1051531"/>
    <lineage>
        <taxon>Bacteria</taxon>
        <taxon>Bacillati</taxon>
        <taxon>Actinomycetota</taxon>
        <taxon>Actinomycetes</taxon>
        <taxon>Pseudonocardiales</taxon>
        <taxon>Pseudonocardiaceae</taxon>
        <taxon>Saccharothrix</taxon>
    </lineage>
</organism>
<accession>A0A841CSE6</accession>
<gene>
    <name evidence="1" type="ORF">FHS29_005504</name>
</gene>
<reference evidence="1 2" key="1">
    <citation type="submission" date="2020-08" db="EMBL/GenBank/DDBJ databases">
        <title>Genomic Encyclopedia of Type Strains, Phase III (KMG-III): the genomes of soil and plant-associated and newly described type strains.</title>
        <authorList>
            <person name="Whitman W."/>
        </authorList>
    </citation>
    <scope>NUCLEOTIDE SEQUENCE [LARGE SCALE GENOMIC DNA]</scope>
    <source>
        <strain evidence="1 2">CECT 8640</strain>
    </source>
</reference>
<dbReference type="SUPFAM" id="SSF55144">
    <property type="entry name" value="LigT-like"/>
    <property type="match status" value="1"/>
</dbReference>
<dbReference type="AlphaFoldDB" id="A0A841CSE6"/>
<protein>
    <recommendedName>
        <fullName evidence="3">2'-5' RNA ligase</fullName>
    </recommendedName>
</protein>
<name>A0A841CSE6_9PSEU</name>
<dbReference type="EMBL" id="JACHJN010000009">
    <property type="protein sequence ID" value="MBB5958895.1"/>
    <property type="molecule type" value="Genomic_DNA"/>
</dbReference>
<comment type="caution">
    <text evidence="1">The sequence shown here is derived from an EMBL/GenBank/DDBJ whole genome shotgun (WGS) entry which is preliminary data.</text>
</comment>
<keyword evidence="2" id="KW-1185">Reference proteome</keyword>
<sequence>MTAFPSRLPDDLDDVDVIRSHDWKSFFSLDRMQNHWVRPEWPSGRRAYYWMLPFDGTELVQLAKQCQARLEHQRFDLVPLDALHLTVGRVGFVNQVAAEVAATAANAARKRCLRLSPFKVEIGPLARSRGALRFSVSPWSALFPCTRRWRTPCVMWSATGRTWTPGTSGRT</sequence>
<evidence type="ECO:0000313" key="2">
    <source>
        <dbReference type="Proteomes" id="UP000547510"/>
    </source>
</evidence>
<evidence type="ECO:0000313" key="1">
    <source>
        <dbReference type="EMBL" id="MBB5958895.1"/>
    </source>
</evidence>